<sequence>MPWDDRFEALLRAALPYLSPDEPLPPDAELIDLGIDSMAAVELLSTLEQAYDVRFPDDSLHRETFRTAATLWSVLSRQLSREPTL</sequence>
<dbReference type="Gene3D" id="1.10.1200.10">
    <property type="entry name" value="ACP-like"/>
    <property type="match status" value="1"/>
</dbReference>
<keyword evidence="2" id="KW-0597">Phosphoprotein</keyword>
<evidence type="ECO:0000313" key="5">
    <source>
        <dbReference type="Proteomes" id="UP000276379"/>
    </source>
</evidence>
<protein>
    <submittedName>
        <fullName evidence="4">Phosphopantetheine-binding protein</fullName>
    </submittedName>
</protein>
<gene>
    <name evidence="4" type="ORF">CQW44_34845</name>
</gene>
<name>A0A3R8RF32_9ACTN</name>
<evidence type="ECO:0000313" key="4">
    <source>
        <dbReference type="EMBL" id="RRQ79153.1"/>
    </source>
</evidence>
<comment type="caution">
    <text evidence="4">The sequence shown here is derived from an EMBL/GenBank/DDBJ whole genome shotgun (WGS) entry which is preliminary data.</text>
</comment>
<dbReference type="Pfam" id="PF00550">
    <property type="entry name" value="PP-binding"/>
    <property type="match status" value="1"/>
</dbReference>
<organism evidence="4 5">
    <name type="scientific">Streptomyces griseofuscus</name>
    <dbReference type="NCBI Taxonomy" id="146922"/>
    <lineage>
        <taxon>Bacteria</taxon>
        <taxon>Bacillati</taxon>
        <taxon>Actinomycetota</taxon>
        <taxon>Actinomycetes</taxon>
        <taxon>Kitasatosporales</taxon>
        <taxon>Streptomycetaceae</taxon>
        <taxon>Streptomyces</taxon>
    </lineage>
</organism>
<feature type="domain" description="Carrier" evidence="3">
    <location>
        <begin position="1"/>
        <end position="79"/>
    </location>
</feature>
<dbReference type="GO" id="GO:0017000">
    <property type="term" value="P:antibiotic biosynthetic process"/>
    <property type="evidence" value="ECO:0007669"/>
    <property type="project" value="UniProtKB-ARBA"/>
</dbReference>
<proteinExistence type="predicted"/>
<evidence type="ECO:0000256" key="1">
    <source>
        <dbReference type="ARBA" id="ARBA00022450"/>
    </source>
</evidence>
<dbReference type="RefSeq" id="WP_125211448.1">
    <property type="nucleotide sequence ID" value="NZ_JBEYJI010000015.1"/>
</dbReference>
<dbReference type="PROSITE" id="PS00012">
    <property type="entry name" value="PHOSPHOPANTETHEINE"/>
    <property type="match status" value="1"/>
</dbReference>
<dbReference type="InterPro" id="IPR006162">
    <property type="entry name" value="Ppantetheine_attach_site"/>
</dbReference>
<dbReference type="InterPro" id="IPR020806">
    <property type="entry name" value="PKS_PP-bd"/>
</dbReference>
<dbReference type="AlphaFoldDB" id="A0A3R8RF32"/>
<dbReference type="InterPro" id="IPR009081">
    <property type="entry name" value="PP-bd_ACP"/>
</dbReference>
<reference evidence="4 5" key="1">
    <citation type="submission" date="2017-10" db="EMBL/GenBank/DDBJ databases">
        <title>Draft genome of actinobacteria isolated from guarana (Paullinia cupana (Mart.) Ducke.</title>
        <authorList>
            <person name="Siqueira K.A."/>
            <person name="Liotti R.G."/>
            <person name="Mendes T.A."/>
            <person name="Soares M.A."/>
        </authorList>
    </citation>
    <scope>NUCLEOTIDE SEQUENCE [LARGE SCALE GENOMIC DNA]</scope>
    <source>
        <strain evidence="4 5">199</strain>
    </source>
</reference>
<keyword evidence="5" id="KW-1185">Reference proteome</keyword>
<dbReference type="SUPFAM" id="SSF47336">
    <property type="entry name" value="ACP-like"/>
    <property type="match status" value="1"/>
</dbReference>
<dbReference type="PROSITE" id="PS50075">
    <property type="entry name" value="CARRIER"/>
    <property type="match status" value="1"/>
</dbReference>
<dbReference type="InterPro" id="IPR036736">
    <property type="entry name" value="ACP-like_sf"/>
</dbReference>
<dbReference type="Proteomes" id="UP000276379">
    <property type="component" value="Unassembled WGS sequence"/>
</dbReference>
<evidence type="ECO:0000259" key="3">
    <source>
        <dbReference type="PROSITE" id="PS50075"/>
    </source>
</evidence>
<evidence type="ECO:0000256" key="2">
    <source>
        <dbReference type="ARBA" id="ARBA00022553"/>
    </source>
</evidence>
<accession>A0A3R8RF32</accession>
<dbReference type="GO" id="GO:0031177">
    <property type="term" value="F:phosphopantetheine binding"/>
    <property type="evidence" value="ECO:0007669"/>
    <property type="project" value="InterPro"/>
</dbReference>
<dbReference type="EMBL" id="PDES01000019">
    <property type="protein sequence ID" value="RRQ79153.1"/>
    <property type="molecule type" value="Genomic_DNA"/>
</dbReference>
<dbReference type="SMART" id="SM00823">
    <property type="entry name" value="PKS_PP"/>
    <property type="match status" value="1"/>
</dbReference>
<keyword evidence="1" id="KW-0596">Phosphopantetheine</keyword>